<keyword evidence="4" id="KW-0238">DNA-binding</keyword>
<feature type="region of interest" description="Disordered" evidence="9">
    <location>
        <begin position="175"/>
        <end position="208"/>
    </location>
</feature>
<dbReference type="PROSITE" id="PS50217">
    <property type="entry name" value="BZIP"/>
    <property type="match status" value="1"/>
</dbReference>
<dbReference type="CDD" id="cd12192">
    <property type="entry name" value="GCN4_cent"/>
    <property type="match status" value="1"/>
</dbReference>
<evidence type="ECO:0000256" key="6">
    <source>
        <dbReference type="ARBA" id="ARBA00023163"/>
    </source>
</evidence>
<evidence type="ECO:0000313" key="11">
    <source>
        <dbReference type="EMBL" id="QID84529.1"/>
    </source>
</evidence>
<feature type="domain" description="BZIP" evidence="10">
    <location>
        <begin position="241"/>
        <end position="286"/>
    </location>
</feature>
<name>A0A6C1E6B1_SACPS</name>
<evidence type="ECO:0000256" key="9">
    <source>
        <dbReference type="SAM" id="MobiDB-lite"/>
    </source>
</evidence>
<evidence type="ECO:0000313" key="12">
    <source>
        <dbReference type="Proteomes" id="UP000501346"/>
    </source>
</evidence>
<protein>
    <submittedName>
        <fullName evidence="11">General control protein</fullName>
    </submittedName>
</protein>
<dbReference type="OrthoDB" id="5419235at2759"/>
<dbReference type="FunFam" id="3.30.160.60:FF:001491">
    <property type="entry name" value="Cross-pathway control protein A"/>
    <property type="match status" value="1"/>
</dbReference>
<dbReference type="SMART" id="SM00338">
    <property type="entry name" value="BRLZ"/>
    <property type="match status" value="1"/>
</dbReference>
<gene>
    <name evidence="11" type="primary">GCN4_2</name>
    <name evidence="11" type="ORF">GRS66_007038</name>
</gene>
<keyword evidence="6" id="KW-0804">Transcription</keyword>
<feature type="region of interest" description="Disordered" evidence="9">
    <location>
        <begin position="227"/>
        <end position="253"/>
    </location>
</feature>
<keyword evidence="2" id="KW-0028">Amino-acid biosynthesis</keyword>
<dbReference type="PANTHER" id="PTHR11462">
    <property type="entry name" value="JUN TRANSCRIPTION FACTOR-RELATED"/>
    <property type="match status" value="1"/>
</dbReference>
<evidence type="ECO:0000256" key="1">
    <source>
        <dbReference type="ARBA" id="ARBA00004123"/>
    </source>
</evidence>
<dbReference type="CDD" id="cd12193">
    <property type="entry name" value="bZIP_GCN4"/>
    <property type="match status" value="1"/>
</dbReference>
<comment type="similarity">
    <text evidence="8">Belongs to the bZIP family. GCN4 subfamily.</text>
</comment>
<proteinExistence type="inferred from homology"/>
<dbReference type="PANTHER" id="PTHR11462:SF35">
    <property type="entry name" value="TRANSCRIPTION FACTOR JRA"/>
    <property type="match status" value="1"/>
</dbReference>
<dbReference type="InterPro" id="IPR050946">
    <property type="entry name" value="AP-1_TF_bZIP"/>
</dbReference>
<evidence type="ECO:0000256" key="2">
    <source>
        <dbReference type="ARBA" id="ARBA00022605"/>
    </source>
</evidence>
<evidence type="ECO:0000256" key="8">
    <source>
        <dbReference type="ARBA" id="ARBA00061302"/>
    </source>
</evidence>
<evidence type="ECO:0000256" key="5">
    <source>
        <dbReference type="ARBA" id="ARBA00023159"/>
    </source>
</evidence>
<dbReference type="GO" id="GO:0008652">
    <property type="term" value="P:amino acid biosynthetic process"/>
    <property type="evidence" value="ECO:0007669"/>
    <property type="project" value="UniProtKB-KW"/>
</dbReference>
<dbReference type="SUPFAM" id="SSF57959">
    <property type="entry name" value="Leucine zipper domain"/>
    <property type="match status" value="1"/>
</dbReference>
<dbReference type="PROSITE" id="PS00036">
    <property type="entry name" value="BZIP_BASIC"/>
    <property type="match status" value="1"/>
</dbReference>
<dbReference type="GO" id="GO:0001080">
    <property type="term" value="P:nitrogen catabolite activation of transcription from RNA polymerase II promoter"/>
    <property type="evidence" value="ECO:0007669"/>
    <property type="project" value="TreeGrafter"/>
</dbReference>
<keyword evidence="3" id="KW-0805">Transcription regulation</keyword>
<comment type="subcellular location">
    <subcellularLocation>
        <location evidence="1">Nucleus</location>
    </subcellularLocation>
</comment>
<keyword evidence="5" id="KW-0010">Activator</keyword>
<dbReference type="AlphaFoldDB" id="A0A6C1E6B1"/>
<evidence type="ECO:0000256" key="3">
    <source>
        <dbReference type="ARBA" id="ARBA00023015"/>
    </source>
</evidence>
<dbReference type="GO" id="GO:0000981">
    <property type="term" value="F:DNA-binding transcription factor activity, RNA polymerase II-specific"/>
    <property type="evidence" value="ECO:0007669"/>
    <property type="project" value="TreeGrafter"/>
</dbReference>
<dbReference type="InterPro" id="IPR004827">
    <property type="entry name" value="bZIP"/>
</dbReference>
<evidence type="ECO:0000256" key="4">
    <source>
        <dbReference type="ARBA" id="ARBA00023125"/>
    </source>
</evidence>
<dbReference type="EMBL" id="CP049002">
    <property type="protein sequence ID" value="QID84529.1"/>
    <property type="molecule type" value="Genomic_DNA"/>
</dbReference>
<sequence length="291" mass="32649">MSEYQPSLFALNPMGFSPLDSFKPINENTSTFTSSSIAKPVVGQLIFDNFIKAEEDPMIKQDAPSNLDFDFTLPQTATASNTETALPISELDAAVVESFFSSSTDSTPMFEYENLEDNSKEWTSLFDNDIPVTSDDVLSADKAIESTEDASLVPSNLEVSTTSFLPTPILEDAKLSQTKRAKKPNSIVKKSHHHHHHNHDEDEDDEESRLDHLGVVAYNRKQRSIPLSPIVPESSDPAALKRARNTEAARRSRARKLQRMKQLEDKVEQLLSKNYQLENEVERLKKLVGEN</sequence>
<feature type="compositionally biased region" description="Basic residues" evidence="9">
    <location>
        <begin position="177"/>
        <end position="197"/>
    </location>
</feature>
<evidence type="ECO:0000256" key="7">
    <source>
        <dbReference type="ARBA" id="ARBA00023242"/>
    </source>
</evidence>
<dbReference type="Proteomes" id="UP000501346">
    <property type="component" value="Chromosome SeV"/>
</dbReference>
<keyword evidence="12" id="KW-1185">Reference proteome</keyword>
<dbReference type="Gene3D" id="3.30.160.60">
    <property type="entry name" value="Classic Zinc Finger"/>
    <property type="match status" value="1"/>
</dbReference>
<accession>A0A6C1E6B1</accession>
<organism evidence="11 12">
    <name type="scientific">Saccharomyces pastorianus</name>
    <name type="common">Lager yeast</name>
    <name type="synonym">Saccharomyces cerevisiae x Saccharomyces eubayanus</name>
    <dbReference type="NCBI Taxonomy" id="27292"/>
    <lineage>
        <taxon>Eukaryota</taxon>
        <taxon>Fungi</taxon>
        <taxon>Dikarya</taxon>
        <taxon>Ascomycota</taxon>
        <taxon>Saccharomycotina</taxon>
        <taxon>Saccharomycetes</taxon>
        <taxon>Saccharomycetales</taxon>
        <taxon>Saccharomycetaceae</taxon>
        <taxon>Saccharomyces</taxon>
    </lineage>
</organism>
<dbReference type="GO" id="GO:0005634">
    <property type="term" value="C:nucleus"/>
    <property type="evidence" value="ECO:0007669"/>
    <property type="project" value="UniProtKB-SubCell"/>
</dbReference>
<dbReference type="GO" id="GO:1903833">
    <property type="term" value="P:positive regulation of cellular response to amino acid starvation"/>
    <property type="evidence" value="ECO:0007669"/>
    <property type="project" value="TreeGrafter"/>
</dbReference>
<dbReference type="GO" id="GO:0005667">
    <property type="term" value="C:transcription regulator complex"/>
    <property type="evidence" value="ECO:0007669"/>
    <property type="project" value="TreeGrafter"/>
</dbReference>
<evidence type="ECO:0000259" key="10">
    <source>
        <dbReference type="PROSITE" id="PS50217"/>
    </source>
</evidence>
<dbReference type="Pfam" id="PF07716">
    <property type="entry name" value="bZIP_2"/>
    <property type="match status" value="1"/>
</dbReference>
<reference evidence="11 12" key="1">
    <citation type="journal article" date="2019" name="BMC Genomics">
        <title>Chromosome level assembly and comparative genome analysis confirm lager-brewing yeasts originated from a single hybridization.</title>
        <authorList>
            <person name="Salazar A.N."/>
            <person name="Gorter de Vries A.R."/>
            <person name="van den Broek M."/>
            <person name="Brouwers N."/>
            <person name="de la Torre Cortes P."/>
            <person name="Kuijpers N.G.A."/>
            <person name="Daran J.G."/>
            <person name="Abeel T."/>
        </authorList>
    </citation>
    <scope>NUCLEOTIDE SEQUENCE [LARGE SCALE GENOMIC DNA]</scope>
    <source>
        <strain evidence="11 12">CBS 1483</strain>
    </source>
</reference>
<keyword evidence="7" id="KW-0539">Nucleus</keyword>
<dbReference type="GO" id="GO:0000978">
    <property type="term" value="F:RNA polymerase II cis-regulatory region sequence-specific DNA binding"/>
    <property type="evidence" value="ECO:0007669"/>
    <property type="project" value="TreeGrafter"/>
</dbReference>
<dbReference type="InterPro" id="IPR046347">
    <property type="entry name" value="bZIP_sf"/>
</dbReference>